<dbReference type="AlphaFoldDB" id="A0A518HCF8"/>
<organism evidence="1 2">
    <name type="scientific">Tautonia plasticadhaerens</name>
    <dbReference type="NCBI Taxonomy" id="2527974"/>
    <lineage>
        <taxon>Bacteria</taxon>
        <taxon>Pseudomonadati</taxon>
        <taxon>Planctomycetota</taxon>
        <taxon>Planctomycetia</taxon>
        <taxon>Isosphaerales</taxon>
        <taxon>Isosphaeraceae</taxon>
        <taxon>Tautonia</taxon>
    </lineage>
</organism>
<proteinExistence type="predicted"/>
<protein>
    <submittedName>
        <fullName evidence="1">Glutaredoxin</fullName>
    </submittedName>
</protein>
<evidence type="ECO:0000313" key="1">
    <source>
        <dbReference type="EMBL" id="QDV38544.1"/>
    </source>
</evidence>
<evidence type="ECO:0000313" key="2">
    <source>
        <dbReference type="Proteomes" id="UP000317835"/>
    </source>
</evidence>
<accession>A0A518HCF8</accession>
<dbReference type="RefSeq" id="WP_145277123.1">
    <property type="nucleotide sequence ID" value="NZ_CP036426.1"/>
</dbReference>
<name>A0A518HCF8_9BACT</name>
<dbReference type="CDD" id="cd02976">
    <property type="entry name" value="NrdH"/>
    <property type="match status" value="1"/>
</dbReference>
<gene>
    <name evidence="1" type="ORF">ElP_64990</name>
</gene>
<dbReference type="Proteomes" id="UP000317835">
    <property type="component" value="Chromosome"/>
</dbReference>
<dbReference type="Pfam" id="PF05768">
    <property type="entry name" value="Glrx-like"/>
    <property type="match status" value="1"/>
</dbReference>
<dbReference type="Gene3D" id="3.40.30.10">
    <property type="entry name" value="Glutaredoxin"/>
    <property type="match status" value="1"/>
</dbReference>
<dbReference type="KEGG" id="tpla:ElP_64990"/>
<dbReference type="OrthoDB" id="32865at2"/>
<keyword evidence="2" id="KW-1185">Reference proteome</keyword>
<dbReference type="EMBL" id="CP036426">
    <property type="protein sequence ID" value="QDV38544.1"/>
    <property type="molecule type" value="Genomic_DNA"/>
</dbReference>
<dbReference type="InterPro" id="IPR036249">
    <property type="entry name" value="Thioredoxin-like_sf"/>
</dbReference>
<dbReference type="InterPro" id="IPR008554">
    <property type="entry name" value="Glutaredoxin-like"/>
</dbReference>
<sequence>MRLPLLSRLLAPRARADHLVVTVYSRAECSCCDRARAVIEPRRLRHGFRVEVVDVDADPALAEAYGGLVPVVSVDGKVRFRGEVDPALLDRLLEAEADRKTHIQASS</sequence>
<reference evidence="1 2" key="1">
    <citation type="submission" date="2019-02" db="EMBL/GenBank/DDBJ databases">
        <title>Deep-cultivation of Planctomycetes and their phenomic and genomic characterization uncovers novel biology.</title>
        <authorList>
            <person name="Wiegand S."/>
            <person name="Jogler M."/>
            <person name="Boedeker C."/>
            <person name="Pinto D."/>
            <person name="Vollmers J."/>
            <person name="Rivas-Marin E."/>
            <person name="Kohn T."/>
            <person name="Peeters S.H."/>
            <person name="Heuer A."/>
            <person name="Rast P."/>
            <person name="Oberbeckmann S."/>
            <person name="Bunk B."/>
            <person name="Jeske O."/>
            <person name="Meyerdierks A."/>
            <person name="Storesund J.E."/>
            <person name="Kallscheuer N."/>
            <person name="Luecker S."/>
            <person name="Lage O.M."/>
            <person name="Pohl T."/>
            <person name="Merkel B.J."/>
            <person name="Hornburger P."/>
            <person name="Mueller R.-W."/>
            <person name="Bruemmer F."/>
            <person name="Labrenz M."/>
            <person name="Spormann A.M."/>
            <person name="Op den Camp H."/>
            <person name="Overmann J."/>
            <person name="Amann R."/>
            <person name="Jetten M.S.M."/>
            <person name="Mascher T."/>
            <person name="Medema M.H."/>
            <person name="Devos D.P."/>
            <person name="Kaster A.-K."/>
            <person name="Ovreas L."/>
            <person name="Rohde M."/>
            <person name="Galperin M.Y."/>
            <person name="Jogler C."/>
        </authorList>
    </citation>
    <scope>NUCLEOTIDE SEQUENCE [LARGE SCALE GENOMIC DNA]</scope>
    <source>
        <strain evidence="1 2">ElP</strain>
    </source>
</reference>
<dbReference type="SUPFAM" id="SSF52833">
    <property type="entry name" value="Thioredoxin-like"/>
    <property type="match status" value="1"/>
</dbReference>